<evidence type="ECO:0000256" key="2">
    <source>
        <dbReference type="ARBA" id="ARBA00022490"/>
    </source>
</evidence>
<proteinExistence type="inferred from homology"/>
<reference evidence="11 12" key="1">
    <citation type="submission" date="2017-07" db="EMBL/GenBank/DDBJ databases">
        <title>Elstera cyanobacteriorum sp. nov., a novel bacterium isolated from cyanobacterial aggregates in a eutrophic lake.</title>
        <authorList>
            <person name="Cai H."/>
        </authorList>
    </citation>
    <scope>NUCLEOTIDE SEQUENCE [LARGE SCALE GENOMIC DNA]</scope>
    <source>
        <strain evidence="11 12">TH019</strain>
    </source>
</reference>
<sequence length="351" mass="36830">MTARLTIALDVMGGDRAPAVVIDGANIARERFPNVDFLMVGDEQRIAPLLARLPLLQKVSQILHTDKSVSADEKPSVALRTGRQSSMRLALDAVADGRAVAAVSAGNTGALMAMAKLSLRTVPGIDRPAIASILPSQRGETVMLDLGANVVCDAENLVQFAIMGDAFARAVLGLVNPSIGLLNIGSEEMKGREELRQAAALLRESPLAAQFKGFVEGNNLSSGTVDVVVTDGFTGNVALKTAEGTAQLIVHLLRESFKSSIWARVAYLLMRPALSQFRNRVDPRRYNGAVFVGLNGIAVKSHGGTDGLGFANAIGVAVDMAMHGFLDKIRGQIAALQATAAEPASAVSVAP</sequence>
<evidence type="ECO:0000256" key="9">
    <source>
        <dbReference type="ARBA" id="ARBA00046608"/>
    </source>
</evidence>
<comment type="caution">
    <text evidence="11">The sequence shown here is derived from an EMBL/GenBank/DDBJ whole genome shotgun (WGS) entry which is preliminary data.</text>
</comment>
<protein>
    <recommendedName>
        <fullName evidence="8 10">Phosphate acyltransferase</fullName>
        <ecNumber evidence="8 10">2.3.1.274</ecNumber>
    </recommendedName>
    <alternativeName>
        <fullName evidence="10">Acyl-ACP phosphotransacylase</fullName>
    </alternativeName>
    <alternativeName>
        <fullName evidence="10">Acyl-[acyl-carrier-protein]--phosphate acyltransferase</fullName>
    </alternativeName>
    <alternativeName>
        <fullName evidence="10">Phosphate-acyl-ACP acyltransferase</fullName>
    </alternativeName>
</protein>
<evidence type="ECO:0000256" key="7">
    <source>
        <dbReference type="ARBA" id="ARBA00023264"/>
    </source>
</evidence>
<dbReference type="Pfam" id="PF02504">
    <property type="entry name" value="FA_synthesis"/>
    <property type="match status" value="1"/>
</dbReference>
<organism evidence="11 12">
    <name type="scientific">Elstera cyanobacteriorum</name>
    <dbReference type="NCBI Taxonomy" id="2022747"/>
    <lineage>
        <taxon>Bacteria</taxon>
        <taxon>Pseudomonadati</taxon>
        <taxon>Pseudomonadota</taxon>
        <taxon>Alphaproteobacteria</taxon>
        <taxon>Rhodospirillales</taxon>
        <taxon>Rhodospirillaceae</taxon>
        <taxon>Elstera</taxon>
    </lineage>
</organism>
<keyword evidence="2 10" id="KW-0963">Cytoplasm</keyword>
<dbReference type="RefSeq" id="WP_094409039.1">
    <property type="nucleotide sequence ID" value="NZ_BMJZ01000001.1"/>
</dbReference>
<dbReference type="Proteomes" id="UP000216361">
    <property type="component" value="Unassembled WGS sequence"/>
</dbReference>
<gene>
    <name evidence="10" type="primary">plsX</name>
    <name evidence="11" type="ORF">CHR90_10995</name>
</gene>
<keyword evidence="3 10" id="KW-0444">Lipid biosynthesis</keyword>
<dbReference type="GO" id="GO:0005737">
    <property type="term" value="C:cytoplasm"/>
    <property type="evidence" value="ECO:0007669"/>
    <property type="project" value="UniProtKB-SubCell"/>
</dbReference>
<dbReference type="HAMAP" id="MF_00019">
    <property type="entry name" value="PlsX"/>
    <property type="match status" value="1"/>
</dbReference>
<comment type="subcellular location">
    <subcellularLocation>
        <location evidence="10">Cytoplasm</location>
    </subcellularLocation>
    <text evidence="10">Associated with the membrane possibly through PlsY.</text>
</comment>
<dbReference type="NCBIfam" id="TIGR00182">
    <property type="entry name" value="plsX"/>
    <property type="match status" value="1"/>
</dbReference>
<dbReference type="PIRSF" id="PIRSF002465">
    <property type="entry name" value="Phsphlp_syn_PlsX"/>
    <property type="match status" value="1"/>
</dbReference>
<dbReference type="PANTHER" id="PTHR30100:SF1">
    <property type="entry name" value="PHOSPHATE ACYLTRANSFERASE"/>
    <property type="match status" value="1"/>
</dbReference>
<keyword evidence="11" id="KW-0012">Acyltransferase</keyword>
<keyword evidence="4 10" id="KW-0808">Transferase</keyword>
<dbReference type="GO" id="GO:0006633">
    <property type="term" value="P:fatty acid biosynthetic process"/>
    <property type="evidence" value="ECO:0007669"/>
    <property type="project" value="UniProtKB-UniRule"/>
</dbReference>
<comment type="function">
    <text evidence="10">Catalyzes the reversible formation of acyl-phosphate (acyl-PO(4)) from acyl-[acyl-carrier-protein] (acyl-ACP). This enzyme utilizes acyl-ACP as fatty acyl donor, but not acyl-CoA.</text>
</comment>
<keyword evidence="5 10" id="KW-0443">Lipid metabolism</keyword>
<evidence type="ECO:0000256" key="3">
    <source>
        <dbReference type="ARBA" id="ARBA00022516"/>
    </source>
</evidence>
<keyword evidence="7 10" id="KW-1208">Phospholipid metabolism</keyword>
<name>A0A255XP68_9PROT</name>
<evidence type="ECO:0000256" key="1">
    <source>
        <dbReference type="ARBA" id="ARBA00001232"/>
    </source>
</evidence>
<evidence type="ECO:0000256" key="5">
    <source>
        <dbReference type="ARBA" id="ARBA00023098"/>
    </source>
</evidence>
<dbReference type="SUPFAM" id="SSF53659">
    <property type="entry name" value="Isocitrate/Isopropylmalate dehydrogenase-like"/>
    <property type="match status" value="1"/>
</dbReference>
<dbReference type="AlphaFoldDB" id="A0A255XP68"/>
<dbReference type="InterPro" id="IPR012281">
    <property type="entry name" value="Phospholipid_synth_PlsX-like"/>
</dbReference>
<keyword evidence="6 10" id="KW-0594">Phospholipid biosynthesis</keyword>
<dbReference type="GO" id="GO:0008654">
    <property type="term" value="P:phospholipid biosynthetic process"/>
    <property type="evidence" value="ECO:0007669"/>
    <property type="project" value="UniProtKB-KW"/>
</dbReference>
<evidence type="ECO:0000256" key="10">
    <source>
        <dbReference type="HAMAP-Rule" id="MF_00019"/>
    </source>
</evidence>
<comment type="pathway">
    <text evidence="10">Lipid metabolism; phospholipid metabolism.</text>
</comment>
<dbReference type="EMBL" id="NOXS01000032">
    <property type="protein sequence ID" value="OYQ18776.1"/>
    <property type="molecule type" value="Genomic_DNA"/>
</dbReference>
<dbReference type="Gene3D" id="3.40.718.10">
    <property type="entry name" value="Isopropylmalate Dehydrogenase"/>
    <property type="match status" value="1"/>
</dbReference>
<dbReference type="InterPro" id="IPR003664">
    <property type="entry name" value="FA_synthesis"/>
</dbReference>
<dbReference type="EC" id="2.3.1.274" evidence="8 10"/>
<evidence type="ECO:0000256" key="4">
    <source>
        <dbReference type="ARBA" id="ARBA00022679"/>
    </source>
</evidence>
<keyword evidence="12" id="KW-1185">Reference proteome</keyword>
<accession>A0A255XP68</accession>
<dbReference type="GO" id="GO:0043811">
    <property type="term" value="F:phosphate:acyl-[acyl carrier protein] acyltransferase activity"/>
    <property type="evidence" value="ECO:0007669"/>
    <property type="project" value="UniProtKB-UniRule"/>
</dbReference>
<dbReference type="UniPathway" id="UPA00085"/>
<evidence type="ECO:0000256" key="6">
    <source>
        <dbReference type="ARBA" id="ARBA00023209"/>
    </source>
</evidence>
<evidence type="ECO:0000313" key="11">
    <source>
        <dbReference type="EMBL" id="OYQ18776.1"/>
    </source>
</evidence>
<dbReference type="OrthoDB" id="9806408at2"/>
<evidence type="ECO:0000256" key="8">
    <source>
        <dbReference type="ARBA" id="ARBA00024069"/>
    </source>
</evidence>
<evidence type="ECO:0000313" key="12">
    <source>
        <dbReference type="Proteomes" id="UP000216361"/>
    </source>
</evidence>
<dbReference type="PANTHER" id="PTHR30100">
    <property type="entry name" value="FATTY ACID/PHOSPHOLIPID SYNTHESIS PROTEIN PLSX"/>
    <property type="match status" value="1"/>
</dbReference>
<comment type="catalytic activity">
    <reaction evidence="1 10">
        <text>a fatty acyl-[ACP] + phosphate = an acyl phosphate + holo-[ACP]</text>
        <dbReference type="Rhea" id="RHEA:42292"/>
        <dbReference type="Rhea" id="RHEA-COMP:9685"/>
        <dbReference type="Rhea" id="RHEA-COMP:14125"/>
        <dbReference type="ChEBI" id="CHEBI:43474"/>
        <dbReference type="ChEBI" id="CHEBI:59918"/>
        <dbReference type="ChEBI" id="CHEBI:64479"/>
        <dbReference type="ChEBI" id="CHEBI:138651"/>
        <dbReference type="EC" id="2.3.1.274"/>
    </reaction>
</comment>
<comment type="subunit">
    <text evidence="9 10">Homodimer. Probably interacts with PlsY.</text>
</comment>
<comment type="similarity">
    <text evidence="10">Belongs to the PlsX family.</text>
</comment>